<accession>A0A1J1LPF3</accession>
<dbReference type="OrthoDB" id="495562at2"/>
<dbReference type="AlphaFoldDB" id="A0A1J1LPF3"/>
<dbReference type="EMBL" id="CZDF01000171">
    <property type="protein sequence ID" value="CUR34448.1"/>
    <property type="molecule type" value="Genomic_DNA"/>
</dbReference>
<gene>
    <name evidence="1" type="ORF">PL9214640455</name>
</gene>
<name>A0A1J1LPF3_9CYAN</name>
<organism evidence="1 2">
    <name type="scientific">Planktothrix tepida PCC 9214</name>
    <dbReference type="NCBI Taxonomy" id="671072"/>
    <lineage>
        <taxon>Bacteria</taxon>
        <taxon>Bacillati</taxon>
        <taxon>Cyanobacteriota</taxon>
        <taxon>Cyanophyceae</taxon>
        <taxon>Oscillatoriophycideae</taxon>
        <taxon>Oscillatoriales</taxon>
        <taxon>Microcoleaceae</taxon>
        <taxon>Planktothrix</taxon>
    </lineage>
</organism>
<keyword evidence="2" id="KW-1185">Reference proteome</keyword>
<evidence type="ECO:0000313" key="1">
    <source>
        <dbReference type="EMBL" id="CUR34448.1"/>
    </source>
</evidence>
<reference evidence="2" key="1">
    <citation type="submission" date="2015-10" db="EMBL/GenBank/DDBJ databases">
        <authorList>
            <person name="Regsiter A."/>
            <person name="william w."/>
        </authorList>
    </citation>
    <scope>NUCLEOTIDE SEQUENCE [LARGE SCALE GENOMIC DNA]</scope>
</reference>
<dbReference type="Proteomes" id="UP000184315">
    <property type="component" value="Unassembled WGS sequence"/>
</dbReference>
<proteinExistence type="predicted"/>
<protein>
    <submittedName>
        <fullName evidence="1">Uncharacterized protein</fullName>
    </submittedName>
</protein>
<sequence>MLFSTCPCCSNTLLRHIRAREIHWFCRHCYLEMPYYDSILADLETTPNVRKSRGLTPMSSLS</sequence>
<evidence type="ECO:0000313" key="2">
    <source>
        <dbReference type="Proteomes" id="UP000184315"/>
    </source>
</evidence>